<dbReference type="RefSeq" id="WP_270917920.1">
    <property type="nucleotide sequence ID" value="NZ_CP127247.1"/>
</dbReference>
<protein>
    <recommendedName>
        <fullName evidence="7">Phosphatidylglycerol--prolipoprotein diacylglyceryl transferase</fullName>
        <ecNumber evidence="7">2.5.1.145</ecNumber>
    </recommendedName>
</protein>
<evidence type="ECO:0000256" key="2">
    <source>
        <dbReference type="ARBA" id="ARBA00022475"/>
    </source>
</evidence>
<feature type="transmembrane region" description="Helical" evidence="7">
    <location>
        <begin position="28"/>
        <end position="48"/>
    </location>
</feature>
<dbReference type="EC" id="2.5.1.145" evidence="7"/>
<keyword evidence="5 7" id="KW-1133">Transmembrane helix</keyword>
<dbReference type="Proteomes" id="UP001238334">
    <property type="component" value="Chromosome"/>
</dbReference>
<sequence>MYAMIQFPDLSPDIFSISIAGFEFALRWYALAYIAGIVLAWRLAVAALKRPALWPGQTPPMRPDQVEDLLTWIILGVILGGRLGYVLFYQPGVYLDDPLQILRVWEGGMAFHGGLLGVIVASWIYARRHNIPKLGMADLVAHTVAPGLLLGRLANFVNAELWGRPTDLPWGVAFPGYAAQDCGQALGEICARHPSQLYEALLEGLLLGTLLIWLAYRRGAFHKPGLVLGTFLSGYGAARFLVEFVRQPDAQFVSPGNPLGLAWQIDGIGLTQGQMLSLPMIILGVFFILRAQAKSQVKTQSKTPAKP</sequence>
<keyword evidence="3 7" id="KW-0808">Transferase</keyword>
<evidence type="ECO:0000256" key="7">
    <source>
        <dbReference type="HAMAP-Rule" id="MF_01147"/>
    </source>
</evidence>
<accession>A0A9Y2P5D6</accession>
<feature type="transmembrane region" description="Helical" evidence="7">
    <location>
        <begin position="109"/>
        <end position="126"/>
    </location>
</feature>
<keyword evidence="6 7" id="KW-0472">Membrane</keyword>
<dbReference type="PANTHER" id="PTHR30589">
    <property type="entry name" value="PROLIPOPROTEIN DIACYLGLYCERYL TRANSFERASE"/>
    <property type="match status" value="1"/>
</dbReference>
<feature type="transmembrane region" description="Helical" evidence="7">
    <location>
        <begin position="69"/>
        <end position="89"/>
    </location>
</feature>
<proteinExistence type="inferred from homology"/>
<dbReference type="PROSITE" id="PS01311">
    <property type="entry name" value="LGT"/>
    <property type="match status" value="1"/>
</dbReference>
<dbReference type="GO" id="GO:0005886">
    <property type="term" value="C:plasma membrane"/>
    <property type="evidence" value="ECO:0007669"/>
    <property type="project" value="UniProtKB-SubCell"/>
</dbReference>
<dbReference type="GO" id="GO:0042158">
    <property type="term" value="P:lipoprotein biosynthetic process"/>
    <property type="evidence" value="ECO:0007669"/>
    <property type="project" value="UniProtKB-UniRule"/>
</dbReference>
<gene>
    <name evidence="7 8" type="primary">lgt</name>
    <name evidence="8" type="ORF">QPJ95_12475</name>
</gene>
<dbReference type="HAMAP" id="MF_01147">
    <property type="entry name" value="Lgt"/>
    <property type="match status" value="1"/>
</dbReference>
<feature type="transmembrane region" description="Helical" evidence="7">
    <location>
        <begin position="268"/>
        <end position="289"/>
    </location>
</feature>
<evidence type="ECO:0000256" key="5">
    <source>
        <dbReference type="ARBA" id="ARBA00022989"/>
    </source>
</evidence>
<dbReference type="Pfam" id="PF01790">
    <property type="entry name" value="LGT"/>
    <property type="match status" value="1"/>
</dbReference>
<comment type="subcellular location">
    <subcellularLocation>
        <location evidence="7">Cell membrane</location>
        <topology evidence="7">Multi-pass membrane protein</topology>
    </subcellularLocation>
</comment>
<evidence type="ECO:0000313" key="9">
    <source>
        <dbReference type="Proteomes" id="UP001238334"/>
    </source>
</evidence>
<keyword evidence="9" id="KW-1185">Reference proteome</keyword>
<organism evidence="8 9">
    <name type="scientific">Parasedimentitalea psychrophila</name>
    <dbReference type="NCBI Taxonomy" id="2997337"/>
    <lineage>
        <taxon>Bacteria</taxon>
        <taxon>Pseudomonadati</taxon>
        <taxon>Pseudomonadota</taxon>
        <taxon>Alphaproteobacteria</taxon>
        <taxon>Rhodobacterales</taxon>
        <taxon>Paracoccaceae</taxon>
        <taxon>Parasedimentitalea</taxon>
    </lineage>
</organism>
<comment type="caution">
    <text evidence="7">Lacks conserved residue(s) required for the propagation of feature annotation.</text>
</comment>
<keyword evidence="4 7" id="KW-0812">Transmembrane</keyword>
<dbReference type="InterPro" id="IPR001640">
    <property type="entry name" value="Lgt"/>
</dbReference>
<comment type="catalytic activity">
    <reaction evidence="7">
        <text>L-cysteinyl-[prolipoprotein] + a 1,2-diacyl-sn-glycero-3-phospho-(1'-sn-glycerol) = an S-1,2-diacyl-sn-glyceryl-L-cysteinyl-[prolipoprotein] + sn-glycerol 1-phosphate + H(+)</text>
        <dbReference type="Rhea" id="RHEA:56712"/>
        <dbReference type="Rhea" id="RHEA-COMP:14679"/>
        <dbReference type="Rhea" id="RHEA-COMP:14680"/>
        <dbReference type="ChEBI" id="CHEBI:15378"/>
        <dbReference type="ChEBI" id="CHEBI:29950"/>
        <dbReference type="ChEBI" id="CHEBI:57685"/>
        <dbReference type="ChEBI" id="CHEBI:64716"/>
        <dbReference type="ChEBI" id="CHEBI:140658"/>
        <dbReference type="EC" id="2.5.1.145"/>
    </reaction>
</comment>
<evidence type="ECO:0000256" key="6">
    <source>
        <dbReference type="ARBA" id="ARBA00023136"/>
    </source>
</evidence>
<feature type="binding site" evidence="7">
    <location>
        <position position="152"/>
    </location>
    <ligand>
        <name>a 1,2-diacyl-sn-glycero-3-phospho-(1'-sn-glycerol)</name>
        <dbReference type="ChEBI" id="CHEBI:64716"/>
    </ligand>
</feature>
<dbReference type="EMBL" id="CP127247">
    <property type="protein sequence ID" value="WIY23475.1"/>
    <property type="molecule type" value="Genomic_DNA"/>
</dbReference>
<dbReference type="PANTHER" id="PTHR30589:SF0">
    <property type="entry name" value="PHOSPHATIDYLGLYCEROL--PROLIPOPROTEIN DIACYLGLYCERYL TRANSFERASE"/>
    <property type="match status" value="1"/>
</dbReference>
<comment type="pathway">
    <text evidence="7">Protein modification; lipoprotein biosynthesis (diacylglyceryl transfer).</text>
</comment>
<evidence type="ECO:0000256" key="1">
    <source>
        <dbReference type="ARBA" id="ARBA00007150"/>
    </source>
</evidence>
<dbReference type="GO" id="GO:0008961">
    <property type="term" value="F:phosphatidylglycerol-prolipoprotein diacylglyceryl transferase activity"/>
    <property type="evidence" value="ECO:0007669"/>
    <property type="project" value="UniProtKB-UniRule"/>
</dbReference>
<evidence type="ECO:0000313" key="8">
    <source>
        <dbReference type="EMBL" id="WIY23475.1"/>
    </source>
</evidence>
<evidence type="ECO:0000256" key="4">
    <source>
        <dbReference type="ARBA" id="ARBA00022692"/>
    </source>
</evidence>
<evidence type="ECO:0000256" key="3">
    <source>
        <dbReference type="ARBA" id="ARBA00022679"/>
    </source>
</evidence>
<reference evidence="8 9" key="1">
    <citation type="submission" date="2023-06" db="EMBL/GenBank/DDBJ databases">
        <title>Parasedimentitalea psychrophila sp. nov., a psychrophilic bacterium isolated from deep-sea sediment.</title>
        <authorList>
            <person name="Li A."/>
        </authorList>
    </citation>
    <scope>NUCLEOTIDE SEQUENCE [LARGE SCALE GENOMIC DNA]</scope>
    <source>
        <strain evidence="8 9">QS115</strain>
    </source>
</reference>
<comment type="similarity">
    <text evidence="1 7">Belongs to the Lgt family.</text>
</comment>
<keyword evidence="2 7" id="KW-1003">Cell membrane</keyword>
<comment type="function">
    <text evidence="7">Catalyzes the transfer of the diacylglyceryl group from phosphatidylglycerol to the sulfhydryl group of the N-terminal cysteine of a prolipoprotein, the first step in the formation of mature lipoproteins.</text>
</comment>
<dbReference type="AlphaFoldDB" id="A0A9Y2P5D6"/>
<dbReference type="NCBIfam" id="TIGR00544">
    <property type="entry name" value="lgt"/>
    <property type="match status" value="1"/>
</dbReference>
<name>A0A9Y2P5D6_9RHOB</name>
<dbReference type="KEGG" id="ppso:QPJ95_12475"/>